<feature type="coiled-coil region" evidence="1">
    <location>
        <begin position="39"/>
        <end position="66"/>
    </location>
</feature>
<protein>
    <recommendedName>
        <fullName evidence="5">Lipoprotein</fullName>
    </recommendedName>
</protein>
<comment type="caution">
    <text evidence="3">The sequence shown here is derived from an EMBL/GenBank/DDBJ whole genome shotgun (WGS) entry which is preliminary data.</text>
</comment>
<reference evidence="3 4" key="1">
    <citation type="submission" date="2015-11" db="EMBL/GenBank/DDBJ databases">
        <title>Evidence for parallel genomic evolution in an endosymbiosis of termite gut flagellates.</title>
        <authorList>
            <person name="Zheng H."/>
        </authorList>
    </citation>
    <scope>NUCLEOTIDE SEQUENCE [LARGE SCALE GENOMIC DNA]</scope>
    <source>
        <strain evidence="3 4">CET450</strain>
    </source>
</reference>
<evidence type="ECO:0008006" key="5">
    <source>
        <dbReference type="Google" id="ProtNLM"/>
    </source>
</evidence>
<sequence length="135" mass="15529">MGTNKAIMKKLIIIYIISAFVLTSFTGCDKFNEVINGLTHKENEIVQKFNQEVQELKQELKSEKVKTWWNTVWDFEVEDYKWVNTKSITVIAVVFLVINIAYLSAQVYNLKNTTALLERAISNALPREGSTLIKL</sequence>
<dbReference type="EMBL" id="LNVX01000476">
    <property type="protein sequence ID" value="OEG70090.1"/>
    <property type="molecule type" value="Genomic_DNA"/>
</dbReference>
<proteinExistence type="predicted"/>
<keyword evidence="2" id="KW-0472">Membrane</keyword>
<evidence type="ECO:0000313" key="4">
    <source>
        <dbReference type="Proteomes" id="UP000095237"/>
    </source>
</evidence>
<evidence type="ECO:0000256" key="1">
    <source>
        <dbReference type="SAM" id="Coils"/>
    </source>
</evidence>
<feature type="transmembrane region" description="Helical" evidence="2">
    <location>
        <begin position="88"/>
        <end position="110"/>
    </location>
</feature>
<accession>A0A1E5IHY4</accession>
<dbReference type="AlphaFoldDB" id="A0A1E5IHY4"/>
<keyword evidence="4" id="KW-1185">Reference proteome</keyword>
<organism evidence="3 4">
    <name type="scientific">Endomicrobium trichonymphae</name>
    <dbReference type="NCBI Taxonomy" id="1408204"/>
    <lineage>
        <taxon>Bacteria</taxon>
        <taxon>Pseudomonadati</taxon>
        <taxon>Elusimicrobiota</taxon>
        <taxon>Endomicrobiia</taxon>
        <taxon>Endomicrobiales</taxon>
        <taxon>Endomicrobiaceae</taxon>
        <taxon>Candidatus Endomicrobiellum</taxon>
    </lineage>
</organism>
<dbReference type="Proteomes" id="UP000095237">
    <property type="component" value="Unassembled WGS sequence"/>
</dbReference>
<evidence type="ECO:0000313" key="3">
    <source>
        <dbReference type="EMBL" id="OEG70090.1"/>
    </source>
</evidence>
<keyword evidence="1" id="KW-0175">Coiled coil</keyword>
<evidence type="ECO:0000256" key="2">
    <source>
        <dbReference type="SAM" id="Phobius"/>
    </source>
</evidence>
<name>A0A1E5IHY4_ENDTX</name>
<keyword evidence="2" id="KW-1133">Transmembrane helix</keyword>
<keyword evidence="2" id="KW-0812">Transmembrane</keyword>
<dbReference type="PROSITE" id="PS51257">
    <property type="entry name" value="PROKAR_LIPOPROTEIN"/>
    <property type="match status" value="1"/>
</dbReference>
<gene>
    <name evidence="3" type="ORF">ATZ36_06260</name>
</gene>